<comment type="similarity">
    <text evidence="1 2">Belongs to the small heat shock protein (HSP20) family.</text>
</comment>
<dbReference type="InterPro" id="IPR002068">
    <property type="entry name" value="A-crystallin/Hsp20_dom"/>
</dbReference>
<keyword evidence="4" id="KW-0346">Stress response</keyword>
<dbReference type="KEGG" id="hor:Hore_19240"/>
<evidence type="ECO:0000256" key="1">
    <source>
        <dbReference type="PROSITE-ProRule" id="PRU00285"/>
    </source>
</evidence>
<dbReference type="PANTHER" id="PTHR11527">
    <property type="entry name" value="HEAT-SHOCK PROTEIN 20 FAMILY MEMBER"/>
    <property type="match status" value="1"/>
</dbReference>
<evidence type="ECO:0000313" key="4">
    <source>
        <dbReference type="EMBL" id="ACL70671.1"/>
    </source>
</evidence>
<dbReference type="CDD" id="cd06471">
    <property type="entry name" value="ACD_LpsHSP_like"/>
    <property type="match status" value="1"/>
</dbReference>
<evidence type="ECO:0000256" key="2">
    <source>
        <dbReference type="RuleBase" id="RU003616"/>
    </source>
</evidence>
<dbReference type="eggNOG" id="COG0071">
    <property type="taxonomic scope" value="Bacteria"/>
</dbReference>
<dbReference type="Gene3D" id="2.60.40.790">
    <property type="match status" value="1"/>
</dbReference>
<protein>
    <submittedName>
        <fullName evidence="4">Heat shock protein Hsp20</fullName>
    </submittedName>
</protein>
<dbReference type="SUPFAM" id="SSF49764">
    <property type="entry name" value="HSP20-like chaperones"/>
    <property type="match status" value="1"/>
</dbReference>
<gene>
    <name evidence="4" type="ordered locus">Hore_19240</name>
</gene>
<dbReference type="AlphaFoldDB" id="B8CZF2"/>
<evidence type="ECO:0000259" key="3">
    <source>
        <dbReference type="PROSITE" id="PS01031"/>
    </source>
</evidence>
<evidence type="ECO:0000313" key="5">
    <source>
        <dbReference type="Proteomes" id="UP000000719"/>
    </source>
</evidence>
<sequence>MFDLIPFRRRGRREIMDLRDSIDSFVSGIFEDLGMMGTAFKADVKETDNEYIIQAELPGFSKENINVELVDNYLTIEASNDEILEEERDNYLRRERRRGSYRRSFYIDNVNEDEIQARYNNGILEIKLPKKSPGKKKKRIIDID</sequence>
<dbReference type="Pfam" id="PF00011">
    <property type="entry name" value="HSP20"/>
    <property type="match status" value="1"/>
</dbReference>
<organism evidence="4 5">
    <name type="scientific">Halothermothrix orenii (strain H 168 / OCM 544 / DSM 9562)</name>
    <dbReference type="NCBI Taxonomy" id="373903"/>
    <lineage>
        <taxon>Bacteria</taxon>
        <taxon>Bacillati</taxon>
        <taxon>Bacillota</taxon>
        <taxon>Clostridia</taxon>
        <taxon>Halanaerobiales</taxon>
        <taxon>Halothermotrichaceae</taxon>
        <taxon>Halothermothrix</taxon>
    </lineage>
</organism>
<feature type="domain" description="SHSP" evidence="3">
    <location>
        <begin position="31"/>
        <end position="144"/>
    </location>
</feature>
<dbReference type="HOGENOM" id="CLU_046737_8_3_9"/>
<dbReference type="EMBL" id="CP001098">
    <property type="protein sequence ID" value="ACL70671.1"/>
    <property type="molecule type" value="Genomic_DNA"/>
</dbReference>
<proteinExistence type="inferred from homology"/>
<dbReference type="InterPro" id="IPR031107">
    <property type="entry name" value="Small_HSP"/>
</dbReference>
<dbReference type="PROSITE" id="PS01031">
    <property type="entry name" value="SHSP"/>
    <property type="match status" value="1"/>
</dbReference>
<dbReference type="Proteomes" id="UP000000719">
    <property type="component" value="Chromosome"/>
</dbReference>
<dbReference type="RefSeq" id="WP_015923640.1">
    <property type="nucleotide sequence ID" value="NC_011899.1"/>
</dbReference>
<dbReference type="InterPro" id="IPR008978">
    <property type="entry name" value="HSP20-like_chaperone"/>
</dbReference>
<dbReference type="STRING" id="373903.Hore_19240"/>
<name>B8CZF2_HALOH</name>
<accession>B8CZF2</accession>
<reference evidence="4 5" key="1">
    <citation type="journal article" date="2009" name="PLoS ONE">
        <title>Genome analysis of the anaerobic thermohalophilic bacterium Halothermothrix orenii.</title>
        <authorList>
            <person name="Mavromatis K."/>
            <person name="Ivanova N."/>
            <person name="Anderson I."/>
            <person name="Lykidis A."/>
            <person name="Hooper S.D."/>
            <person name="Sun H."/>
            <person name="Kunin V."/>
            <person name="Lapidus A."/>
            <person name="Hugenholtz P."/>
            <person name="Patel B."/>
            <person name="Kyrpides N.C."/>
        </authorList>
    </citation>
    <scope>NUCLEOTIDE SEQUENCE [LARGE SCALE GENOMIC DNA]</scope>
    <source>
        <strain evidence="5">H 168 / OCM 544 / DSM 9562</strain>
    </source>
</reference>
<keyword evidence="5" id="KW-1185">Reference proteome</keyword>
<dbReference type="OrthoDB" id="9811615at2"/>